<dbReference type="STRING" id="1279009.ADICEAN_03792"/>
<dbReference type="InterPro" id="IPR021655">
    <property type="entry name" value="Put_metal-bd"/>
</dbReference>
<dbReference type="eggNOG" id="COG1520">
    <property type="taxonomic scope" value="Bacteria"/>
</dbReference>
<evidence type="ECO:0000259" key="1">
    <source>
        <dbReference type="Pfam" id="PF18962"/>
    </source>
</evidence>
<dbReference type="EMBL" id="AODQ01000148">
    <property type="protein sequence ID" value="EMR01088.1"/>
    <property type="molecule type" value="Genomic_DNA"/>
</dbReference>
<proteinExistence type="predicted"/>
<organism evidence="2 3">
    <name type="scientific">Cesiribacter andamanensis AMV16</name>
    <dbReference type="NCBI Taxonomy" id="1279009"/>
    <lineage>
        <taxon>Bacteria</taxon>
        <taxon>Pseudomonadati</taxon>
        <taxon>Bacteroidota</taxon>
        <taxon>Cytophagia</taxon>
        <taxon>Cytophagales</taxon>
        <taxon>Cesiribacteraceae</taxon>
        <taxon>Cesiribacter</taxon>
    </lineage>
</organism>
<feature type="domain" description="Secretion system C-terminal sorting" evidence="1">
    <location>
        <begin position="415"/>
        <end position="489"/>
    </location>
</feature>
<gene>
    <name evidence="2" type="ORF">ADICEAN_03792</name>
</gene>
<accession>M7MXC4</accession>
<name>M7MXC4_9BACT</name>
<protein>
    <recommendedName>
        <fullName evidence="1">Secretion system C-terminal sorting domain-containing protein</fullName>
    </recommendedName>
</protein>
<evidence type="ECO:0000313" key="3">
    <source>
        <dbReference type="Proteomes" id="UP000011910"/>
    </source>
</evidence>
<dbReference type="RefSeq" id="WP_009197171.1">
    <property type="nucleotide sequence ID" value="NZ_AODQ01000148.1"/>
</dbReference>
<dbReference type="Pfam" id="PF11617">
    <property type="entry name" value="Cu-binding_MopE"/>
    <property type="match status" value="2"/>
</dbReference>
<dbReference type="Proteomes" id="UP000011910">
    <property type="component" value="Unassembled WGS sequence"/>
</dbReference>
<dbReference type="OrthoDB" id="920124at2"/>
<comment type="caution">
    <text evidence="2">The sequence shown here is derived from an EMBL/GenBank/DDBJ whole genome shotgun (WGS) entry which is preliminary data.</text>
</comment>
<dbReference type="InterPro" id="IPR026444">
    <property type="entry name" value="Secre_tail"/>
</dbReference>
<dbReference type="NCBIfam" id="TIGR04183">
    <property type="entry name" value="Por_Secre_tail"/>
    <property type="match status" value="1"/>
</dbReference>
<dbReference type="AlphaFoldDB" id="M7MXC4"/>
<dbReference type="PATRIC" id="fig|1279009.4.peg.3837"/>
<evidence type="ECO:0000313" key="2">
    <source>
        <dbReference type="EMBL" id="EMR01088.1"/>
    </source>
</evidence>
<reference evidence="2 3" key="1">
    <citation type="journal article" date="2013" name="Genome Announc.">
        <title>Draft Genome Sequence of Cesiribacter andamanensis Strain AMV16T, Isolated from a Soil Sample from a Mud Volcano in the Andaman Islands, India.</title>
        <authorList>
            <person name="Shivaji S."/>
            <person name="Ara S."/>
            <person name="Begum Z."/>
            <person name="Srinivas T.N."/>
            <person name="Singh A."/>
            <person name="Kumar Pinnaka A."/>
        </authorList>
    </citation>
    <scope>NUCLEOTIDE SEQUENCE [LARGE SCALE GENOMIC DNA]</scope>
    <source>
        <strain evidence="2 3">AMV16</strain>
    </source>
</reference>
<dbReference type="Pfam" id="PF18962">
    <property type="entry name" value="Por_Secre_tail"/>
    <property type="match status" value="1"/>
</dbReference>
<sequence>MCFYFGAAVPGGGRGLYAYSAAAACIPTGAEIPGDGLDNNCNGEIDEEEPPFGLQPLPALVIGTEQEFEFILPLVHSQQHQLQEVSFLANRPAWLQAEVQATSIRLFGTTPARSWGRYFPELLATTAGGQQARQLLSIRIDNCQNRRWYADGDGDGYGSSEHSLLVCRQPEGYVTSPGDCNDADAALYPGATELADGLDNNCSGEIDEEGGCHATHVVSFRQGYRPDAGTIGQRRSNPQLALGAPQENSTYNFVSLGFGGELVLELGSLLYDDGSEAPDLMVVETSWGWASRPCYDDALAGMPETMMLEVSANGSQWVRVPGQFCRTVKIDLSPVVGAGKLPYVRYLRISDTSNPADFHPSSTGYDVDGIITCRSLFEPLQTNARLASGASVYKPDFFNELSDEEENTLRPLRYYPNPVTDKLRLQGGGLGVGPLELSLYTLTGQRVYQRTYPADSQRGILELSMEGLPKGLYVLRLQSGGQAGVLKIIKE</sequence>
<keyword evidence="3" id="KW-1185">Reference proteome</keyword>